<comment type="caution">
    <text evidence="3">The sequence shown here is derived from an EMBL/GenBank/DDBJ whole genome shotgun (WGS) entry which is preliminary data.</text>
</comment>
<sequence length="219" mass="24927">MTLLFFFFVTPNTLSMVQWSAYIQRIQSENRTTIHTTESTSKTPDMDPTASPWEPPQPRGGATKFACRPRSRQHAQNRNPYLGVPSQDHPWDNQNVRAFRHVLPSREQILGESSGICRKTASFAHVGQANGRVLEPGSLLQVLTSIHPITGECFAFLVQLSQAEQATKPLVRILYWGRGISMDLAMIWLEYQVNWDMHRKLRSVAQVTPVFYEDVWGGM</sequence>
<keyword evidence="2" id="KW-0732">Signal</keyword>
<protein>
    <submittedName>
        <fullName evidence="3">Uncharacterized protein</fullName>
    </submittedName>
</protein>
<name>A0A1J9SA27_9PEZI</name>
<feature type="region of interest" description="Disordered" evidence="1">
    <location>
        <begin position="33"/>
        <end position="87"/>
    </location>
</feature>
<dbReference type="AlphaFoldDB" id="A0A1J9SA27"/>
<dbReference type="OrthoDB" id="3941655at2759"/>
<dbReference type="Proteomes" id="UP000183809">
    <property type="component" value="Unassembled WGS sequence"/>
</dbReference>
<dbReference type="RefSeq" id="XP_020132689.1">
    <property type="nucleotide sequence ID" value="XM_020270419.1"/>
</dbReference>
<evidence type="ECO:0000256" key="1">
    <source>
        <dbReference type="SAM" id="MobiDB-lite"/>
    </source>
</evidence>
<feature type="compositionally biased region" description="Low complexity" evidence="1">
    <location>
        <begin position="33"/>
        <end position="43"/>
    </location>
</feature>
<feature type="chain" id="PRO_5012227714" evidence="2">
    <location>
        <begin position="16"/>
        <end position="219"/>
    </location>
</feature>
<feature type="signal peptide" evidence="2">
    <location>
        <begin position="1"/>
        <end position="15"/>
    </location>
</feature>
<evidence type="ECO:0000256" key="2">
    <source>
        <dbReference type="SAM" id="SignalP"/>
    </source>
</evidence>
<organism evidence="3 4">
    <name type="scientific">Diplodia corticola</name>
    <dbReference type="NCBI Taxonomy" id="236234"/>
    <lineage>
        <taxon>Eukaryota</taxon>
        <taxon>Fungi</taxon>
        <taxon>Dikarya</taxon>
        <taxon>Ascomycota</taxon>
        <taxon>Pezizomycotina</taxon>
        <taxon>Dothideomycetes</taxon>
        <taxon>Dothideomycetes incertae sedis</taxon>
        <taxon>Botryosphaeriales</taxon>
        <taxon>Botryosphaeriaceae</taxon>
        <taxon>Diplodia</taxon>
    </lineage>
</organism>
<accession>A0A1J9SA27</accession>
<dbReference type="EMBL" id="MNUE01000011">
    <property type="protein sequence ID" value="OJD36429.1"/>
    <property type="molecule type" value="Genomic_DNA"/>
</dbReference>
<gene>
    <name evidence="3" type="ORF">BKCO1_1100061</name>
</gene>
<proteinExistence type="predicted"/>
<dbReference type="GeneID" id="31010678"/>
<evidence type="ECO:0000313" key="3">
    <source>
        <dbReference type="EMBL" id="OJD36429.1"/>
    </source>
</evidence>
<reference evidence="3 4" key="1">
    <citation type="submission" date="2016-10" db="EMBL/GenBank/DDBJ databases">
        <title>Proteomics and genomics reveal pathogen-plant mechanisms compatible with a hemibiotrophic lifestyle of Diplodia corticola.</title>
        <authorList>
            <person name="Fernandes I."/>
            <person name="De Jonge R."/>
            <person name="Van De Peer Y."/>
            <person name="Devreese B."/>
            <person name="Alves A."/>
            <person name="Esteves A.C."/>
        </authorList>
    </citation>
    <scope>NUCLEOTIDE SEQUENCE [LARGE SCALE GENOMIC DNA]</scope>
    <source>
        <strain evidence="3 4">CBS 112549</strain>
    </source>
</reference>
<keyword evidence="4" id="KW-1185">Reference proteome</keyword>
<evidence type="ECO:0000313" key="4">
    <source>
        <dbReference type="Proteomes" id="UP000183809"/>
    </source>
</evidence>